<organism evidence="7 8">
    <name type="scientific">Thermodesulforhabdus norvegica</name>
    <dbReference type="NCBI Taxonomy" id="39841"/>
    <lineage>
        <taxon>Bacteria</taxon>
        <taxon>Pseudomonadati</taxon>
        <taxon>Thermodesulfobacteriota</taxon>
        <taxon>Syntrophobacteria</taxon>
        <taxon>Syntrophobacterales</taxon>
        <taxon>Thermodesulforhabdaceae</taxon>
        <taxon>Thermodesulforhabdus</taxon>
    </lineage>
</organism>
<dbReference type="InterPro" id="IPR014008">
    <property type="entry name" value="Cbl_synth_MTase_CbiT"/>
</dbReference>
<sequence>MGSSDIRPESWNPPLIVVAGVGIGFESFGILYSDWLARAEVVVTAESLAGSPHLTHKEVIFIKSPVEAIVRRVIELSSRKRVIVLASGDPLFFGIGATFAKHVGSENLLILPNISVVQYFFSKICKPWDDVRFFSLHGRDNREFFFWLRNGKSVVLFTDEKRNPAFIARLVVEYGFSRVTFVVGELLGTEKERIMWGSADQVAEEHWEDPNIVALFPDDAFQKCPGFRDDELYLHQRGLITKREVRTFVLGALCLKPGQILWDLGAGSGSVCIEACSMTPLRMAFAVEKDPTRYQDLVKNTKKWGCGEIFCVQGNAVELVRDLPRPDRVFIGGTGGWVEALLQAIEARCSGLVPVVLTCVTFGTLHSLERYARERGHSFEAFQVNVSRAVPVAESYRFESLNPVWIVRLGFPHPGFNPFKM</sequence>
<dbReference type="InterPro" id="IPR012818">
    <property type="entry name" value="CbiE"/>
</dbReference>
<dbReference type="OrthoDB" id="9787825at2"/>
<evidence type="ECO:0000256" key="2">
    <source>
        <dbReference type="ARBA" id="ARBA00022573"/>
    </source>
</evidence>
<dbReference type="GO" id="GO:0009236">
    <property type="term" value="P:cobalamin biosynthetic process"/>
    <property type="evidence" value="ECO:0007669"/>
    <property type="project" value="UniProtKB-UniPathway"/>
</dbReference>
<evidence type="ECO:0000256" key="3">
    <source>
        <dbReference type="ARBA" id="ARBA00022603"/>
    </source>
</evidence>
<dbReference type="UniPathway" id="UPA00148"/>
<dbReference type="EMBL" id="FOUU01000001">
    <property type="protein sequence ID" value="SFM44392.1"/>
    <property type="molecule type" value="Genomic_DNA"/>
</dbReference>
<reference evidence="7 8" key="1">
    <citation type="submission" date="2016-10" db="EMBL/GenBank/DDBJ databases">
        <authorList>
            <person name="de Groot N.N."/>
        </authorList>
    </citation>
    <scope>NUCLEOTIDE SEQUENCE [LARGE SCALE GENOMIC DNA]</scope>
    <source>
        <strain evidence="7 8">DSM 9990</strain>
    </source>
</reference>
<dbReference type="InterPro" id="IPR000878">
    <property type="entry name" value="4pyrrol_Mease"/>
</dbReference>
<keyword evidence="2" id="KW-0169">Cobalamin biosynthesis</keyword>
<keyword evidence="3 7" id="KW-0489">Methyltransferase</keyword>
<evidence type="ECO:0000256" key="4">
    <source>
        <dbReference type="ARBA" id="ARBA00022679"/>
    </source>
</evidence>
<dbReference type="InterPro" id="IPR050714">
    <property type="entry name" value="Cobalamin_biosynth_MTase"/>
</dbReference>
<dbReference type="RefSeq" id="WP_093392867.1">
    <property type="nucleotide sequence ID" value="NZ_FOUU01000001.1"/>
</dbReference>
<evidence type="ECO:0000256" key="1">
    <source>
        <dbReference type="ARBA" id="ARBA00004953"/>
    </source>
</evidence>
<dbReference type="Gene3D" id="3.40.50.150">
    <property type="entry name" value="Vaccinia Virus protein VP39"/>
    <property type="match status" value="1"/>
</dbReference>
<dbReference type="GO" id="GO:0032259">
    <property type="term" value="P:methylation"/>
    <property type="evidence" value="ECO:0007669"/>
    <property type="project" value="UniProtKB-KW"/>
</dbReference>
<dbReference type="Pfam" id="PF00590">
    <property type="entry name" value="TP_methylase"/>
    <property type="match status" value="1"/>
</dbReference>
<evidence type="ECO:0000256" key="5">
    <source>
        <dbReference type="ARBA" id="ARBA00022691"/>
    </source>
</evidence>
<dbReference type="Proteomes" id="UP000199611">
    <property type="component" value="Unassembled WGS sequence"/>
</dbReference>
<evidence type="ECO:0000259" key="6">
    <source>
        <dbReference type="Pfam" id="PF00590"/>
    </source>
</evidence>
<name>A0A1I4QWC3_9BACT</name>
<dbReference type="PIRSF" id="PIRSF036428">
    <property type="entry name" value="CobL"/>
    <property type="match status" value="1"/>
</dbReference>
<gene>
    <name evidence="7" type="ORF">SAMN05660836_00261</name>
</gene>
<keyword evidence="5" id="KW-0949">S-adenosyl-L-methionine</keyword>
<dbReference type="CDD" id="cd11644">
    <property type="entry name" value="Precorrin-6Y-MT"/>
    <property type="match status" value="1"/>
</dbReference>
<feature type="domain" description="Tetrapyrrole methylase" evidence="6">
    <location>
        <begin position="18"/>
        <end position="201"/>
    </location>
</feature>
<dbReference type="NCBIfam" id="TIGR02469">
    <property type="entry name" value="CbiT"/>
    <property type="match status" value="1"/>
</dbReference>
<proteinExistence type="predicted"/>
<evidence type="ECO:0000313" key="8">
    <source>
        <dbReference type="Proteomes" id="UP000199611"/>
    </source>
</evidence>
<dbReference type="STRING" id="39841.SAMN05660836_00261"/>
<keyword evidence="8" id="KW-1185">Reference proteome</keyword>
<evidence type="ECO:0000313" key="7">
    <source>
        <dbReference type="EMBL" id="SFM44392.1"/>
    </source>
</evidence>
<protein>
    <submittedName>
        <fullName evidence="7">Precorrin-6Y C5,15-methyltransferase (Decarboxylating)</fullName>
    </submittedName>
</protein>
<dbReference type="GO" id="GO:0008276">
    <property type="term" value="F:protein methyltransferase activity"/>
    <property type="evidence" value="ECO:0007669"/>
    <property type="project" value="InterPro"/>
</dbReference>
<dbReference type="AlphaFoldDB" id="A0A1I4QWC3"/>
<dbReference type="PANTHER" id="PTHR43182:SF1">
    <property type="entry name" value="COBALT-PRECORRIN-7 C(5)-METHYLTRANSFERASE"/>
    <property type="match status" value="1"/>
</dbReference>
<dbReference type="NCBIfam" id="TIGR02467">
    <property type="entry name" value="CbiE"/>
    <property type="match status" value="1"/>
</dbReference>
<dbReference type="InterPro" id="IPR029063">
    <property type="entry name" value="SAM-dependent_MTases_sf"/>
</dbReference>
<accession>A0A1I4QWC3</accession>
<dbReference type="InterPro" id="IPR035996">
    <property type="entry name" value="4pyrrol_Methylase_sf"/>
</dbReference>
<dbReference type="PANTHER" id="PTHR43182">
    <property type="entry name" value="COBALT-PRECORRIN-6B C(15)-METHYLTRANSFERASE (DECARBOXYLATING)"/>
    <property type="match status" value="1"/>
</dbReference>
<dbReference type="Gene3D" id="3.40.1010.10">
    <property type="entry name" value="Cobalt-precorrin-4 Transmethylase, Domain 1"/>
    <property type="match status" value="1"/>
</dbReference>
<comment type="pathway">
    <text evidence="1">Cofactor biosynthesis; adenosylcobalamin biosynthesis.</text>
</comment>
<keyword evidence="4 7" id="KW-0808">Transferase</keyword>
<dbReference type="InterPro" id="IPR014777">
    <property type="entry name" value="4pyrrole_Mease_sub1"/>
</dbReference>
<dbReference type="InterPro" id="IPR006365">
    <property type="entry name" value="Cbl_synth_CobL"/>
</dbReference>
<dbReference type="SUPFAM" id="SSF53790">
    <property type="entry name" value="Tetrapyrrole methylase"/>
    <property type="match status" value="1"/>
</dbReference>
<dbReference type="SUPFAM" id="SSF53335">
    <property type="entry name" value="S-adenosyl-L-methionine-dependent methyltransferases"/>
    <property type="match status" value="1"/>
</dbReference>